<dbReference type="GO" id="GO:0005739">
    <property type="term" value="C:mitochondrion"/>
    <property type="evidence" value="ECO:0007669"/>
    <property type="project" value="InterPro"/>
</dbReference>
<proteinExistence type="predicted"/>
<dbReference type="InterPro" id="IPR012575">
    <property type="entry name" value="NDUB1"/>
</dbReference>
<dbReference type="EMBL" id="WJBH02000002">
    <property type="protein sequence ID" value="KAI9562953.1"/>
    <property type="molecule type" value="Genomic_DNA"/>
</dbReference>
<keyword evidence="2" id="KW-1185">Reference proteome</keyword>
<evidence type="ECO:0000313" key="1">
    <source>
        <dbReference type="EMBL" id="KAI9562953.1"/>
    </source>
</evidence>
<gene>
    <name evidence="1" type="ORF">GHT06_010409</name>
</gene>
<reference evidence="1 2" key="1">
    <citation type="submission" date="2022-05" db="EMBL/GenBank/DDBJ databases">
        <title>A multi-omics perspective on studying reproductive biology in Daphnia sinensis.</title>
        <authorList>
            <person name="Jia J."/>
        </authorList>
    </citation>
    <scope>NUCLEOTIDE SEQUENCE [LARGE SCALE GENOMIC DNA]</scope>
    <source>
        <strain evidence="1 2">WSL</strain>
    </source>
</reference>
<dbReference type="Proteomes" id="UP000820818">
    <property type="component" value="Linkage Group LG2"/>
</dbReference>
<sequence length="65" mass="7801">MSIAKELSMTWSFVKQRKHLIVVVPIVAYMIGWKLEKIEYERMTLFRDRSALFGREHGPDYKPSW</sequence>
<protein>
    <recommendedName>
        <fullName evidence="3">NADH dehydrogenase [ubiquinone] 1 beta subcomplex subunit 1</fullName>
    </recommendedName>
</protein>
<dbReference type="AlphaFoldDB" id="A0AAD5LS28"/>
<comment type="caution">
    <text evidence="1">The sequence shown here is derived from an EMBL/GenBank/DDBJ whole genome shotgun (WGS) entry which is preliminary data.</text>
</comment>
<evidence type="ECO:0008006" key="3">
    <source>
        <dbReference type="Google" id="ProtNLM"/>
    </source>
</evidence>
<accession>A0AAD5LS28</accession>
<organism evidence="1 2">
    <name type="scientific">Daphnia sinensis</name>
    <dbReference type="NCBI Taxonomy" id="1820382"/>
    <lineage>
        <taxon>Eukaryota</taxon>
        <taxon>Metazoa</taxon>
        <taxon>Ecdysozoa</taxon>
        <taxon>Arthropoda</taxon>
        <taxon>Crustacea</taxon>
        <taxon>Branchiopoda</taxon>
        <taxon>Diplostraca</taxon>
        <taxon>Cladocera</taxon>
        <taxon>Anomopoda</taxon>
        <taxon>Daphniidae</taxon>
        <taxon>Daphnia</taxon>
        <taxon>Daphnia similis group</taxon>
    </lineage>
</organism>
<evidence type="ECO:0000313" key="2">
    <source>
        <dbReference type="Proteomes" id="UP000820818"/>
    </source>
</evidence>
<name>A0AAD5LS28_9CRUS</name>
<dbReference type="Pfam" id="PF08040">
    <property type="entry name" value="NADH_oxidored"/>
    <property type="match status" value="1"/>
</dbReference>